<feature type="coiled-coil region" evidence="15">
    <location>
        <begin position="85"/>
        <end position="112"/>
    </location>
</feature>
<evidence type="ECO:0000256" key="15">
    <source>
        <dbReference type="SAM" id="Coils"/>
    </source>
</evidence>
<keyword evidence="7 14" id="KW-0479">Metal-binding</keyword>
<feature type="domain" description="Peptidase M3A/M3B catalytic" evidence="16">
    <location>
        <begin position="263"/>
        <end position="733"/>
    </location>
</feature>
<evidence type="ECO:0000259" key="16">
    <source>
        <dbReference type="Pfam" id="PF01432"/>
    </source>
</evidence>
<evidence type="ECO:0000256" key="13">
    <source>
        <dbReference type="ARBA" id="ARBA00025208"/>
    </source>
</evidence>
<evidence type="ECO:0000256" key="1">
    <source>
        <dbReference type="ARBA" id="ARBA00000436"/>
    </source>
</evidence>
<keyword evidence="8 14" id="KW-0378">Hydrolase</keyword>
<dbReference type="GO" id="GO:0046872">
    <property type="term" value="F:metal ion binding"/>
    <property type="evidence" value="ECO:0007669"/>
    <property type="project" value="UniProtKB-UniRule"/>
</dbReference>
<dbReference type="OMA" id="ALMFEYM"/>
<keyword evidence="6 14" id="KW-0645">Protease</keyword>
<dbReference type="InterPro" id="IPR024079">
    <property type="entry name" value="MetalloPept_cat_dom_sf"/>
</dbReference>
<keyword evidence="18" id="KW-1185">Reference proteome</keyword>
<evidence type="ECO:0000256" key="8">
    <source>
        <dbReference type="ARBA" id="ARBA00022801"/>
    </source>
</evidence>
<name>A0A1U7LJ09_NEOID</name>
<evidence type="ECO:0000256" key="6">
    <source>
        <dbReference type="ARBA" id="ARBA00022670"/>
    </source>
</evidence>
<comment type="catalytic activity">
    <reaction evidence="1">
        <text>Release of an N-terminal octapeptide as second stage of processing of some proteins imported into the mitochondrion.</text>
        <dbReference type="EC" id="3.4.24.59"/>
    </reaction>
</comment>
<dbReference type="SUPFAM" id="SSF55486">
    <property type="entry name" value="Metalloproteases ('zincins'), catalytic domain"/>
    <property type="match status" value="1"/>
</dbReference>
<accession>A0A1U7LJ09</accession>
<dbReference type="Gene3D" id="1.10.1370.10">
    <property type="entry name" value="Neurolysin, domain 3"/>
    <property type="match status" value="1"/>
</dbReference>
<comment type="cofactor">
    <cofactor evidence="14">
        <name>Zn(2+)</name>
        <dbReference type="ChEBI" id="CHEBI:29105"/>
    </cofactor>
    <text evidence="14">Binds 1 zinc ion.</text>
</comment>
<dbReference type="Proteomes" id="UP000186594">
    <property type="component" value="Unassembled WGS sequence"/>
</dbReference>
<organism evidence="17 18">
    <name type="scientific">Neolecta irregularis (strain DAH-3)</name>
    <dbReference type="NCBI Taxonomy" id="1198029"/>
    <lineage>
        <taxon>Eukaryota</taxon>
        <taxon>Fungi</taxon>
        <taxon>Dikarya</taxon>
        <taxon>Ascomycota</taxon>
        <taxon>Taphrinomycotina</taxon>
        <taxon>Neolectales</taxon>
        <taxon>Neolectaceae</taxon>
        <taxon>Neolecta</taxon>
    </lineage>
</organism>
<dbReference type="EC" id="3.4.24.59" evidence="4"/>
<keyword evidence="11 14" id="KW-0482">Metalloprotease</keyword>
<evidence type="ECO:0000256" key="5">
    <source>
        <dbReference type="ARBA" id="ARBA00018046"/>
    </source>
</evidence>
<dbReference type="Pfam" id="PF01432">
    <property type="entry name" value="Peptidase_M3"/>
    <property type="match status" value="1"/>
</dbReference>
<dbReference type="OrthoDB" id="17530at2759"/>
<evidence type="ECO:0000256" key="3">
    <source>
        <dbReference type="ARBA" id="ARBA00006040"/>
    </source>
</evidence>
<evidence type="ECO:0000256" key="4">
    <source>
        <dbReference type="ARBA" id="ARBA00012441"/>
    </source>
</evidence>
<dbReference type="FunFam" id="3.40.390.10:FF:000055">
    <property type="entry name" value="Related to mitochondrial intermediate peptidase"/>
    <property type="match status" value="1"/>
</dbReference>
<dbReference type="GO" id="GO:0006627">
    <property type="term" value="P:protein processing involved in protein targeting to mitochondrion"/>
    <property type="evidence" value="ECO:0007669"/>
    <property type="project" value="TreeGrafter"/>
</dbReference>
<dbReference type="PANTHER" id="PTHR11804:SF79">
    <property type="entry name" value="MITOCHONDRIAL INTERMEDIATE PEPTIDASE"/>
    <property type="match status" value="1"/>
</dbReference>
<evidence type="ECO:0000256" key="12">
    <source>
        <dbReference type="ARBA" id="ARBA00023128"/>
    </source>
</evidence>
<keyword evidence="10" id="KW-0809">Transit peptide</keyword>
<sequence>MLTRILATSRSLVKKRCISTQQSFKNFFSHDLSCRTDDSLLREIFDQPCFRTQNLSRSYRNATGLFQNRFLDRPEGFPVWAQHTLIRAQALVAKIEAEKDDLRGTIKDLDRLSDMLCAVMDLAEFVRTVHPDSKFVEKANEAYGMLYGYMNILNTNAGLYNTLRKVMQDQTIKTSLSTEEIAVASILLCDFEKSGINLPPSSKEKFVELSSEIADLGHRILRDCAPEQKYVELSREEVVGLPFTIKGPLKISTAGINGQIALAHLKGSTARKKVFNALNCSTKEQLETLETMLTKRAQLSQLIGQKSFAHMTLAEKMSKSPEHVVDFLETLGRDNFPLAMKEIDFLRPFANSHMRINGNEKLNAWDRDYYATQYLESQNMHSESSLSSFFSVGTVIQGLSRLFSRLYGIRFVPSEISPGEVWSSQVQRLDVICSRDGLIGVIYCDLFERKGKSANPAHFTVRCSRRVDDDVFLVDEDWKGSSGDGMITVETRDNKKYQLPLIALVCGFHSFSESPTLLNYKEVETLFHEMGHAVHSMLGRTDFHNIAGTRCATDFVELPSILMEHFASDPQVLKLFARHHRTDVPLDINRFKAHRNREEQFRGWETQAQVQLALLDQAYHSPLAASPEFNSTTIYHDIIRKWGLVNPGPHTSWQTQFGHLVGYGATYYSYLFDRAIAARVWGKLFSGNVLNQQAGEKLRQDVLRWGGGRDPWHCIARVLEQDKLAKGDTAAMKEVGSWGQ</sequence>
<evidence type="ECO:0000313" key="17">
    <source>
        <dbReference type="EMBL" id="OLL22637.1"/>
    </source>
</evidence>
<gene>
    <name evidence="17" type="ORF">NEOLI_000263</name>
</gene>
<dbReference type="GO" id="GO:0006518">
    <property type="term" value="P:peptide metabolic process"/>
    <property type="evidence" value="ECO:0007669"/>
    <property type="project" value="TreeGrafter"/>
</dbReference>
<dbReference type="InterPro" id="IPR045090">
    <property type="entry name" value="Pept_M3A_M3B"/>
</dbReference>
<dbReference type="GO" id="GO:0005759">
    <property type="term" value="C:mitochondrial matrix"/>
    <property type="evidence" value="ECO:0007669"/>
    <property type="project" value="UniProtKB-SubCell"/>
</dbReference>
<evidence type="ECO:0000256" key="2">
    <source>
        <dbReference type="ARBA" id="ARBA00004305"/>
    </source>
</evidence>
<comment type="caution">
    <text evidence="17">The sequence shown here is derived from an EMBL/GenBank/DDBJ whole genome shotgun (WGS) entry which is preliminary data.</text>
</comment>
<proteinExistence type="inferred from homology"/>
<protein>
    <recommendedName>
        <fullName evidence="5">Mitochondrial intermediate peptidase</fullName>
        <ecNumber evidence="4">3.4.24.59</ecNumber>
    </recommendedName>
</protein>
<reference evidence="17 18" key="1">
    <citation type="submission" date="2016-04" db="EMBL/GenBank/DDBJ databases">
        <title>Evolutionary innovation and constraint leading to complex multicellularity in the Ascomycota.</title>
        <authorList>
            <person name="Cisse O."/>
            <person name="Nguyen A."/>
            <person name="Hewitt D.A."/>
            <person name="Jedd G."/>
            <person name="Stajich J.E."/>
        </authorList>
    </citation>
    <scope>NUCLEOTIDE SEQUENCE [LARGE SCALE GENOMIC DNA]</scope>
    <source>
        <strain evidence="17 18">DAH-3</strain>
    </source>
</reference>
<dbReference type="GO" id="GO:0004222">
    <property type="term" value="F:metalloendopeptidase activity"/>
    <property type="evidence" value="ECO:0007669"/>
    <property type="project" value="UniProtKB-EC"/>
</dbReference>
<evidence type="ECO:0000256" key="11">
    <source>
        <dbReference type="ARBA" id="ARBA00023049"/>
    </source>
</evidence>
<evidence type="ECO:0000256" key="7">
    <source>
        <dbReference type="ARBA" id="ARBA00022723"/>
    </source>
</evidence>
<dbReference type="InterPro" id="IPR033851">
    <property type="entry name" value="M3A_MIP"/>
</dbReference>
<keyword evidence="12" id="KW-0496">Mitochondrion</keyword>
<evidence type="ECO:0000256" key="9">
    <source>
        <dbReference type="ARBA" id="ARBA00022833"/>
    </source>
</evidence>
<keyword evidence="15" id="KW-0175">Coiled coil</keyword>
<evidence type="ECO:0000256" key="10">
    <source>
        <dbReference type="ARBA" id="ARBA00022946"/>
    </source>
</evidence>
<dbReference type="STRING" id="1198029.A0A1U7LJ09"/>
<comment type="similarity">
    <text evidence="3 14">Belongs to the peptidase M3 family.</text>
</comment>
<dbReference type="AlphaFoldDB" id="A0A1U7LJ09"/>
<dbReference type="InterPro" id="IPR024077">
    <property type="entry name" value="Neurolysin/TOP_dom2"/>
</dbReference>
<dbReference type="InterPro" id="IPR001567">
    <property type="entry name" value="Pept_M3A_M3B_dom"/>
</dbReference>
<comment type="subcellular location">
    <subcellularLocation>
        <location evidence="2">Mitochondrion matrix</location>
    </subcellularLocation>
</comment>
<evidence type="ECO:0000256" key="14">
    <source>
        <dbReference type="RuleBase" id="RU003435"/>
    </source>
</evidence>
<dbReference type="Gene3D" id="3.40.390.10">
    <property type="entry name" value="Collagenase (Catalytic Domain)"/>
    <property type="match status" value="1"/>
</dbReference>
<comment type="function">
    <text evidence="13">Cleaves proteins, imported into the mitochondrion, to their mature size. While most mitochondrial precursor proteins are processed to the mature form in one step by mitochondrial processing peptidase (MPP), the sequential cleavage by MIP of an octapeptide after initial processing by MPP is a required step for a subgroup of nuclear-encoded precursor proteins destined for the matrix or the inner membrane.</text>
</comment>
<dbReference type="PANTHER" id="PTHR11804">
    <property type="entry name" value="PROTEASE M3 THIMET OLIGOPEPTIDASE-RELATED"/>
    <property type="match status" value="1"/>
</dbReference>
<dbReference type="EMBL" id="LXFE01003012">
    <property type="protein sequence ID" value="OLL22637.1"/>
    <property type="molecule type" value="Genomic_DNA"/>
</dbReference>
<evidence type="ECO:0000313" key="18">
    <source>
        <dbReference type="Proteomes" id="UP000186594"/>
    </source>
</evidence>
<keyword evidence="9 14" id="KW-0862">Zinc</keyword>
<dbReference type="CDD" id="cd06457">
    <property type="entry name" value="M3A_MIP"/>
    <property type="match status" value="1"/>
</dbReference>